<proteinExistence type="predicted"/>
<evidence type="ECO:0000256" key="1">
    <source>
        <dbReference type="ARBA" id="ARBA00022729"/>
    </source>
</evidence>
<dbReference type="PANTHER" id="PTHR36571">
    <property type="entry name" value="PROTEIN YGIW"/>
    <property type="match status" value="1"/>
</dbReference>
<organism evidence="3 4">
    <name type="scientific">Rheinheimera tangshanensis</name>
    <dbReference type="NCBI Taxonomy" id="400153"/>
    <lineage>
        <taxon>Bacteria</taxon>
        <taxon>Pseudomonadati</taxon>
        <taxon>Pseudomonadota</taxon>
        <taxon>Gammaproteobacteria</taxon>
        <taxon>Chromatiales</taxon>
        <taxon>Chromatiaceae</taxon>
        <taxon>Rheinheimera</taxon>
    </lineage>
</organism>
<dbReference type="InterPro" id="IPR036700">
    <property type="entry name" value="BOBF_sf"/>
</dbReference>
<accession>A0A5C8LN85</accession>
<evidence type="ECO:0000313" key="3">
    <source>
        <dbReference type="EMBL" id="TXK77704.1"/>
    </source>
</evidence>
<dbReference type="NCBIfam" id="NF033674">
    <property type="entry name" value="stress_OB_fold"/>
    <property type="match status" value="1"/>
</dbReference>
<comment type="caution">
    <text evidence="3">The sequence shown here is derived from an EMBL/GenBank/DDBJ whole genome shotgun (WGS) entry which is preliminary data.</text>
</comment>
<gene>
    <name evidence="3" type="ORF">FU839_18070</name>
</gene>
<evidence type="ECO:0000313" key="4">
    <source>
        <dbReference type="Proteomes" id="UP000321814"/>
    </source>
</evidence>
<keyword evidence="4" id="KW-1185">Reference proteome</keyword>
<reference evidence="3 4" key="1">
    <citation type="submission" date="2019-08" db="EMBL/GenBank/DDBJ databases">
        <title>Draft genome analysis of Rheinheimera tangshanensis isolated from the roots of fresh rice plants (Oryza sativa).</title>
        <authorList>
            <person name="Yu Q."/>
            <person name="Qi Y."/>
            <person name="Zhang H."/>
            <person name="Pu J."/>
        </authorList>
    </citation>
    <scope>NUCLEOTIDE SEQUENCE [LARGE SCALE GENOMIC DNA]</scope>
    <source>
        <strain evidence="3 4">JA3-B52</strain>
    </source>
</reference>
<dbReference type="Gene3D" id="2.40.50.200">
    <property type="entry name" value="Bacterial OB-fold"/>
    <property type="match status" value="1"/>
</dbReference>
<evidence type="ECO:0000256" key="2">
    <source>
        <dbReference type="SAM" id="SignalP"/>
    </source>
</evidence>
<feature type="chain" id="PRO_5023101091" evidence="2">
    <location>
        <begin position="20"/>
        <end position="116"/>
    </location>
</feature>
<feature type="signal peptide" evidence="2">
    <location>
        <begin position="1"/>
        <end position="19"/>
    </location>
</feature>
<dbReference type="AlphaFoldDB" id="A0A5C8LN85"/>
<protein>
    <submittedName>
        <fullName evidence="3">NirD/YgiW/YdeI family stress tolerance protein</fullName>
    </submittedName>
</protein>
<dbReference type="OrthoDB" id="6650354at2"/>
<dbReference type="PANTHER" id="PTHR36571:SF1">
    <property type="entry name" value="PROTEIN YGIW"/>
    <property type="match status" value="1"/>
</dbReference>
<dbReference type="RefSeq" id="WP_147905507.1">
    <property type="nucleotide sequence ID" value="NZ_BAAAGC010000006.1"/>
</dbReference>
<dbReference type="InterPro" id="IPR005220">
    <property type="entry name" value="CarO-like"/>
</dbReference>
<sequence length="116" mass="13361">MKPLFIFAVLTLASFQLHAQYKGPQAAVQQQIKAILDNPKDNQGVRLTGYLTEKLSHEKYWFSDGTHQIRVEIEPEDFPAGEFDENDLIEIHGEVEKDFLESPEIDVEYITIKKIN</sequence>
<dbReference type="EMBL" id="VRLR01000018">
    <property type="protein sequence ID" value="TXK77704.1"/>
    <property type="molecule type" value="Genomic_DNA"/>
</dbReference>
<dbReference type="Proteomes" id="UP000321814">
    <property type="component" value="Unassembled WGS sequence"/>
</dbReference>
<dbReference type="SUPFAM" id="SSF101756">
    <property type="entry name" value="Hypothetical protein YgiW"/>
    <property type="match status" value="1"/>
</dbReference>
<name>A0A5C8LN85_9GAMM</name>
<keyword evidence="1 2" id="KW-0732">Signal</keyword>
<dbReference type="Pfam" id="PF04076">
    <property type="entry name" value="BOF"/>
    <property type="match status" value="1"/>
</dbReference>